<protein>
    <submittedName>
        <fullName evidence="3">Uncharacterized protein</fullName>
    </submittedName>
</protein>
<evidence type="ECO:0000256" key="2">
    <source>
        <dbReference type="SAM" id="SignalP"/>
    </source>
</evidence>
<accession>A0ABC9B5B9</accession>
<dbReference type="EMBL" id="OZ075134">
    <property type="protein sequence ID" value="CAL4993402.1"/>
    <property type="molecule type" value="Genomic_DNA"/>
</dbReference>
<keyword evidence="2" id="KW-0732">Signal</keyword>
<sequence>MAKNFSTSAQLLLVILALLVSVSGILARGTPSRCSGARQESCPSIPGQGN</sequence>
<reference evidence="3" key="1">
    <citation type="submission" date="2024-10" db="EMBL/GenBank/DDBJ databases">
        <authorList>
            <person name="Ryan C."/>
        </authorList>
    </citation>
    <scope>NUCLEOTIDE SEQUENCE [LARGE SCALE GENOMIC DNA]</scope>
</reference>
<name>A0ABC9B5B9_9POAL</name>
<evidence type="ECO:0000256" key="1">
    <source>
        <dbReference type="SAM" id="MobiDB-lite"/>
    </source>
</evidence>
<feature type="region of interest" description="Disordered" evidence="1">
    <location>
        <begin position="29"/>
        <end position="50"/>
    </location>
</feature>
<proteinExistence type="predicted"/>
<dbReference type="Proteomes" id="UP001497457">
    <property type="component" value="Chromosome 24b"/>
</dbReference>
<dbReference type="AlphaFoldDB" id="A0ABC9B5B9"/>
<gene>
    <name evidence="3" type="ORF">URODEC1_LOCUS61519</name>
</gene>
<feature type="signal peptide" evidence="2">
    <location>
        <begin position="1"/>
        <end position="27"/>
    </location>
</feature>
<feature type="chain" id="PRO_5044811419" evidence="2">
    <location>
        <begin position="28"/>
        <end position="50"/>
    </location>
</feature>
<organism evidence="3 4">
    <name type="scientific">Urochloa decumbens</name>
    <dbReference type="NCBI Taxonomy" id="240449"/>
    <lineage>
        <taxon>Eukaryota</taxon>
        <taxon>Viridiplantae</taxon>
        <taxon>Streptophyta</taxon>
        <taxon>Embryophyta</taxon>
        <taxon>Tracheophyta</taxon>
        <taxon>Spermatophyta</taxon>
        <taxon>Magnoliopsida</taxon>
        <taxon>Liliopsida</taxon>
        <taxon>Poales</taxon>
        <taxon>Poaceae</taxon>
        <taxon>PACMAD clade</taxon>
        <taxon>Panicoideae</taxon>
        <taxon>Panicodae</taxon>
        <taxon>Paniceae</taxon>
        <taxon>Melinidinae</taxon>
        <taxon>Urochloa</taxon>
    </lineage>
</organism>
<evidence type="ECO:0000313" key="3">
    <source>
        <dbReference type="EMBL" id="CAL4993402.1"/>
    </source>
</evidence>
<evidence type="ECO:0000313" key="4">
    <source>
        <dbReference type="Proteomes" id="UP001497457"/>
    </source>
</evidence>
<keyword evidence="4" id="KW-1185">Reference proteome</keyword>